<evidence type="ECO:0000313" key="3">
    <source>
        <dbReference type="Proteomes" id="UP000033054"/>
    </source>
</evidence>
<dbReference type="Proteomes" id="UP000033054">
    <property type="component" value="Chromosome"/>
</dbReference>
<organism evidence="2 3">
    <name type="scientific">Spirosoma radiotolerans</name>
    <dbReference type="NCBI Taxonomy" id="1379870"/>
    <lineage>
        <taxon>Bacteria</taxon>
        <taxon>Pseudomonadati</taxon>
        <taxon>Bacteroidota</taxon>
        <taxon>Cytophagia</taxon>
        <taxon>Cytophagales</taxon>
        <taxon>Cytophagaceae</taxon>
        <taxon>Spirosoma</taxon>
    </lineage>
</organism>
<dbReference type="HOGENOM" id="CLU_060272_0_0_10"/>
<dbReference type="PANTHER" id="PTHR31270:SF1">
    <property type="entry name" value="GLUTAMINYL-PEPTIDE CYCLOTRANSFERASE"/>
    <property type="match status" value="1"/>
</dbReference>
<gene>
    <name evidence="2" type="ORF">SD10_12960</name>
</gene>
<dbReference type="SUPFAM" id="SSF63829">
    <property type="entry name" value="Calcium-dependent phosphotriesterase"/>
    <property type="match status" value="1"/>
</dbReference>
<keyword evidence="1" id="KW-0732">Signal</keyword>
<dbReference type="InterPro" id="IPR007788">
    <property type="entry name" value="QCT"/>
</dbReference>
<dbReference type="PATRIC" id="fig|1379870.5.peg.2817"/>
<dbReference type="EMBL" id="CP010429">
    <property type="protein sequence ID" value="AKD55673.1"/>
    <property type="molecule type" value="Genomic_DNA"/>
</dbReference>
<feature type="signal peptide" evidence="1">
    <location>
        <begin position="1"/>
        <end position="20"/>
    </location>
</feature>
<dbReference type="GO" id="GO:0016603">
    <property type="term" value="F:glutaminyl-peptide cyclotransferase activity"/>
    <property type="evidence" value="ECO:0007669"/>
    <property type="project" value="InterPro"/>
</dbReference>
<protein>
    <submittedName>
        <fullName evidence="2">Glutamine cyclotransferase</fullName>
    </submittedName>
</protein>
<sequence>MNIRFCSILLLVLTGLMHMACQEKKPAQSTADQPTPVASLAKTTYNLGDTILVQLSRSITRPKVTVDGADSPIFQQSEKSLAVGYSDGKTGLHQLVVSGLTSGSASFSDTLNVEMWSDVVPVNVAYTVLKTYPHRETSFTQGLEFYKGVLYESTGLNGQSNVMQIDVQTGSVRKSVPLANQYFGEGITIVNNKIYQLTWTSGICFRYNLDFSLDKTFTYHTQGWGLTHRDTTLILSDGSNKLFFLSPDFQSLGEVNVYDNKGPIMNLNELEYVNGYVFANVWQTNRIVQIDLKTGKVVGNLNMESILPTSIDTKENVLNGIAFQPTENAFYITGKKWPTLFKLRIKPAEKERAKDVIAFR</sequence>
<evidence type="ECO:0000313" key="2">
    <source>
        <dbReference type="EMBL" id="AKD55673.1"/>
    </source>
</evidence>
<dbReference type="KEGG" id="srd:SD10_12960"/>
<dbReference type="STRING" id="1379870.SD10_12960"/>
<evidence type="ECO:0000256" key="1">
    <source>
        <dbReference type="SAM" id="SignalP"/>
    </source>
</evidence>
<dbReference type="RefSeq" id="WP_046574168.1">
    <property type="nucleotide sequence ID" value="NZ_CP010429.1"/>
</dbReference>
<feature type="chain" id="PRO_5002416826" evidence="1">
    <location>
        <begin position="21"/>
        <end position="360"/>
    </location>
</feature>
<keyword evidence="3" id="KW-1185">Reference proteome</keyword>
<proteinExistence type="predicted"/>
<dbReference type="PANTHER" id="PTHR31270">
    <property type="entry name" value="GLUTAMINYL-PEPTIDE CYCLOTRANSFERASE"/>
    <property type="match status" value="1"/>
</dbReference>
<dbReference type="AlphaFoldDB" id="A0A0E3ZUQ1"/>
<dbReference type="Pfam" id="PF05096">
    <property type="entry name" value="Glu_cyclase_2"/>
    <property type="match status" value="1"/>
</dbReference>
<name>A0A0E3ZUQ1_9BACT</name>
<dbReference type="OrthoDB" id="9783700at2"/>
<keyword evidence="2" id="KW-0808">Transferase</keyword>
<reference evidence="2 3" key="1">
    <citation type="journal article" date="2014" name="Curr. Microbiol.">
        <title>Spirosoma radiotolerans sp. nov., a gamma-radiation-resistant bacterium isolated from gamma ray-irradiated soil.</title>
        <authorList>
            <person name="Lee J.J."/>
            <person name="Srinivasan S."/>
            <person name="Lim S."/>
            <person name="Joe M."/>
            <person name="Im S."/>
            <person name="Bae S.I."/>
            <person name="Park K.R."/>
            <person name="Han J.H."/>
            <person name="Park S.H."/>
            <person name="Joo B.M."/>
            <person name="Park S.J."/>
            <person name="Kim M.K."/>
        </authorList>
    </citation>
    <scope>NUCLEOTIDE SEQUENCE [LARGE SCALE GENOMIC DNA]</scope>
    <source>
        <strain evidence="2 3">DG5A</strain>
    </source>
</reference>
<accession>A0A0E3ZUQ1</accession>